<evidence type="ECO:0000313" key="2">
    <source>
        <dbReference type="EMBL" id="CAG5099957.1"/>
    </source>
</evidence>
<feature type="compositionally biased region" description="Low complexity" evidence="1">
    <location>
        <begin position="11"/>
        <end position="20"/>
    </location>
</feature>
<proteinExistence type="predicted"/>
<dbReference type="Proteomes" id="UP001158576">
    <property type="component" value="Chromosome XSR"/>
</dbReference>
<feature type="compositionally biased region" description="Basic and acidic residues" evidence="1">
    <location>
        <begin position="51"/>
        <end position="61"/>
    </location>
</feature>
<evidence type="ECO:0000313" key="3">
    <source>
        <dbReference type="Proteomes" id="UP001158576"/>
    </source>
</evidence>
<accession>A0ABN7SH70</accession>
<reference evidence="2 3" key="1">
    <citation type="submission" date="2021-04" db="EMBL/GenBank/DDBJ databases">
        <authorList>
            <person name="Bliznina A."/>
        </authorList>
    </citation>
    <scope>NUCLEOTIDE SEQUENCE [LARGE SCALE GENOMIC DNA]</scope>
</reference>
<gene>
    <name evidence="2" type="ORF">OKIOD_LOCUS8327</name>
</gene>
<feature type="region of interest" description="Disordered" evidence="1">
    <location>
        <begin position="1"/>
        <end position="20"/>
    </location>
</feature>
<feature type="region of interest" description="Disordered" evidence="1">
    <location>
        <begin position="51"/>
        <end position="99"/>
    </location>
</feature>
<dbReference type="EMBL" id="OU015569">
    <property type="protein sequence ID" value="CAG5099957.1"/>
    <property type="molecule type" value="Genomic_DNA"/>
</dbReference>
<organism evidence="2 3">
    <name type="scientific">Oikopleura dioica</name>
    <name type="common">Tunicate</name>
    <dbReference type="NCBI Taxonomy" id="34765"/>
    <lineage>
        <taxon>Eukaryota</taxon>
        <taxon>Metazoa</taxon>
        <taxon>Chordata</taxon>
        <taxon>Tunicata</taxon>
        <taxon>Appendicularia</taxon>
        <taxon>Copelata</taxon>
        <taxon>Oikopleuridae</taxon>
        <taxon>Oikopleura</taxon>
    </lineage>
</organism>
<evidence type="ECO:0000256" key="1">
    <source>
        <dbReference type="SAM" id="MobiDB-lite"/>
    </source>
</evidence>
<name>A0ABN7SH70_OIKDI</name>
<protein>
    <submittedName>
        <fullName evidence="2">Oidioi.mRNA.OKI2018_I69.XSR.g16769.t1.cds</fullName>
    </submittedName>
</protein>
<sequence>MEGVHHAMEPSTVSTSSKLTVTSDISCDVASKMLAVRKEQMECDALVNPDRNRAPFRDRFAGRPRREKTDSDNIQFADDSSDGEDLARKMGRSFPCHLH</sequence>
<keyword evidence="3" id="KW-1185">Reference proteome</keyword>